<dbReference type="Pfam" id="PF02518">
    <property type="entry name" value="HATPase_c"/>
    <property type="match status" value="1"/>
</dbReference>
<dbReference type="GO" id="GO:0005524">
    <property type="term" value="F:ATP binding"/>
    <property type="evidence" value="ECO:0007669"/>
    <property type="project" value="UniProtKB-KW"/>
</dbReference>
<evidence type="ECO:0000259" key="12">
    <source>
        <dbReference type="Pfam" id="PF07730"/>
    </source>
</evidence>
<evidence type="ECO:0000313" key="13">
    <source>
        <dbReference type="EMBL" id="RGD61145.1"/>
    </source>
</evidence>
<comment type="catalytic activity">
    <reaction evidence="1">
        <text>ATP + protein L-histidine = ADP + protein N-phospho-L-histidine.</text>
        <dbReference type="EC" id="2.7.13.3"/>
    </reaction>
</comment>
<keyword evidence="10" id="KW-0472">Membrane</keyword>
<comment type="caution">
    <text evidence="13">The sequence shown here is derived from an EMBL/GenBank/DDBJ whole genome shotgun (WGS) entry which is preliminary data.</text>
</comment>
<feature type="transmembrane region" description="Helical" evidence="10">
    <location>
        <begin position="69"/>
        <end position="86"/>
    </location>
</feature>
<evidence type="ECO:0000256" key="9">
    <source>
        <dbReference type="SAM" id="MobiDB-lite"/>
    </source>
</evidence>
<feature type="transmembrane region" description="Helical" evidence="10">
    <location>
        <begin position="40"/>
        <end position="57"/>
    </location>
</feature>
<evidence type="ECO:0000256" key="6">
    <source>
        <dbReference type="ARBA" id="ARBA00022777"/>
    </source>
</evidence>
<dbReference type="AlphaFoldDB" id="A0A373A135"/>
<dbReference type="InterPro" id="IPR036890">
    <property type="entry name" value="HATPase_C_sf"/>
</dbReference>
<feature type="domain" description="Histidine kinase/HSP90-like ATPase" evidence="11">
    <location>
        <begin position="305"/>
        <end position="423"/>
    </location>
</feature>
<evidence type="ECO:0000313" key="14">
    <source>
        <dbReference type="Proteomes" id="UP000263377"/>
    </source>
</evidence>
<feature type="region of interest" description="Disordered" evidence="9">
    <location>
        <begin position="346"/>
        <end position="365"/>
    </location>
</feature>
<keyword evidence="10" id="KW-1133">Transmembrane helix</keyword>
<dbReference type="CDD" id="cd16917">
    <property type="entry name" value="HATPase_UhpB-NarQ-NarX-like"/>
    <property type="match status" value="1"/>
</dbReference>
<dbReference type="GO" id="GO:0016020">
    <property type="term" value="C:membrane"/>
    <property type="evidence" value="ECO:0007669"/>
    <property type="project" value="InterPro"/>
</dbReference>
<reference evidence="13 14" key="1">
    <citation type="submission" date="2018-08" db="EMBL/GenBank/DDBJ databases">
        <title>Diversity &amp; Physiological Properties of Lignin-Decomposing Actinobacteria from Soil.</title>
        <authorList>
            <person name="Roh S.G."/>
            <person name="Kim S.B."/>
        </authorList>
    </citation>
    <scope>NUCLEOTIDE SEQUENCE [LARGE SCALE GENOMIC DNA]</scope>
    <source>
        <strain evidence="13 14">MMS17-GH009</strain>
    </source>
</reference>
<dbReference type="PANTHER" id="PTHR24421">
    <property type="entry name" value="NITRATE/NITRITE SENSOR PROTEIN NARX-RELATED"/>
    <property type="match status" value="1"/>
</dbReference>
<evidence type="ECO:0000256" key="10">
    <source>
        <dbReference type="SAM" id="Phobius"/>
    </source>
</evidence>
<dbReference type="Proteomes" id="UP000263377">
    <property type="component" value="Unassembled WGS sequence"/>
</dbReference>
<feature type="transmembrane region" description="Helical" evidence="10">
    <location>
        <begin position="124"/>
        <end position="146"/>
    </location>
</feature>
<keyword evidence="8" id="KW-0902">Two-component regulatory system</keyword>
<evidence type="ECO:0000256" key="7">
    <source>
        <dbReference type="ARBA" id="ARBA00022840"/>
    </source>
</evidence>
<keyword evidence="7" id="KW-0067">ATP-binding</keyword>
<dbReference type="GO" id="GO:0046983">
    <property type="term" value="F:protein dimerization activity"/>
    <property type="evidence" value="ECO:0007669"/>
    <property type="project" value="InterPro"/>
</dbReference>
<gene>
    <name evidence="13" type="ORF">DR950_28310</name>
</gene>
<keyword evidence="3" id="KW-0597">Phosphoprotein</keyword>
<dbReference type="InterPro" id="IPR011712">
    <property type="entry name" value="Sig_transdc_His_kin_sub3_dim/P"/>
</dbReference>
<feature type="region of interest" description="Disordered" evidence="9">
    <location>
        <begin position="229"/>
        <end position="256"/>
    </location>
</feature>
<dbReference type="Gene3D" id="3.30.565.10">
    <property type="entry name" value="Histidine kinase-like ATPase, C-terminal domain"/>
    <property type="match status" value="1"/>
</dbReference>
<feature type="transmembrane region" description="Helical" evidence="10">
    <location>
        <begin position="15"/>
        <end position="33"/>
    </location>
</feature>
<dbReference type="EMBL" id="QVIG01000001">
    <property type="protein sequence ID" value="RGD61145.1"/>
    <property type="molecule type" value="Genomic_DNA"/>
</dbReference>
<evidence type="ECO:0000256" key="2">
    <source>
        <dbReference type="ARBA" id="ARBA00012438"/>
    </source>
</evidence>
<evidence type="ECO:0000256" key="4">
    <source>
        <dbReference type="ARBA" id="ARBA00022679"/>
    </source>
</evidence>
<feature type="domain" description="Signal transduction histidine kinase subgroup 3 dimerisation and phosphoacceptor" evidence="12">
    <location>
        <begin position="165"/>
        <end position="227"/>
    </location>
</feature>
<feature type="compositionally biased region" description="Low complexity" evidence="9">
    <location>
        <begin position="239"/>
        <end position="251"/>
    </location>
</feature>
<name>A0A373A135_9ACTN</name>
<accession>A0A373A135</accession>
<keyword evidence="4" id="KW-0808">Transferase</keyword>
<sequence length="431" mass="42553">MLAAALAGSGDPGPLIVGSGAVAVVAGLFPVLWAPGRVGAVGPSVLAACAVSLLVTAGYRGPASGGIELWWLLEAVALLAPVVPAVRRLSPAAAFGHGTLLVAAVALLPLRIALWAEPPAPPVVTVKLCLGSALLACVVVGVGRYLRSMDTRARAAVVAERRAQRLDLARDLHDFAAHDVTGVVVLAQAAQVLAQKDPGRVVELLAGIEAAGRQALVTMDRTVQVFTADDADPEPRGSGAVATADRGAGRAAAGGAGARSLRRDLSELPALAERFTRSGSARVRLEAPAEAELAAVPAAISGLGYRLVVEALTNVRRHAPGAREVAIEVGPDRCGGRPALRVTVTDDGAPDGVGGSGGADGGVGGAGGTGGAGGVGVGLGGAEREGGGFGLAGLRERVEAAGGELTVGPGPEGGWRVDAVLPTEGVAGLGG</sequence>
<dbReference type="GO" id="GO:0000155">
    <property type="term" value="F:phosphorelay sensor kinase activity"/>
    <property type="evidence" value="ECO:0007669"/>
    <property type="project" value="InterPro"/>
</dbReference>
<dbReference type="InterPro" id="IPR003594">
    <property type="entry name" value="HATPase_dom"/>
</dbReference>
<feature type="transmembrane region" description="Helical" evidence="10">
    <location>
        <begin position="93"/>
        <end position="112"/>
    </location>
</feature>
<keyword evidence="10" id="KW-0812">Transmembrane</keyword>
<keyword evidence="5" id="KW-0547">Nucleotide-binding</keyword>
<evidence type="ECO:0000259" key="11">
    <source>
        <dbReference type="Pfam" id="PF02518"/>
    </source>
</evidence>
<proteinExistence type="predicted"/>
<dbReference type="Gene3D" id="1.20.5.1930">
    <property type="match status" value="1"/>
</dbReference>
<feature type="compositionally biased region" description="Gly residues" evidence="9">
    <location>
        <begin position="351"/>
        <end position="365"/>
    </location>
</feature>
<keyword evidence="6" id="KW-0418">Kinase</keyword>
<dbReference type="InterPro" id="IPR050482">
    <property type="entry name" value="Sensor_HK_TwoCompSys"/>
</dbReference>
<dbReference type="Pfam" id="PF07730">
    <property type="entry name" value="HisKA_3"/>
    <property type="match status" value="1"/>
</dbReference>
<dbReference type="PANTHER" id="PTHR24421:SF10">
    <property type="entry name" value="NITRATE_NITRITE SENSOR PROTEIN NARQ"/>
    <property type="match status" value="1"/>
</dbReference>
<evidence type="ECO:0000256" key="8">
    <source>
        <dbReference type="ARBA" id="ARBA00023012"/>
    </source>
</evidence>
<dbReference type="EC" id="2.7.13.3" evidence="2"/>
<organism evidence="13 14">
    <name type="scientific">Kitasatospora xanthocidica</name>
    <dbReference type="NCBI Taxonomy" id="83382"/>
    <lineage>
        <taxon>Bacteria</taxon>
        <taxon>Bacillati</taxon>
        <taxon>Actinomycetota</taxon>
        <taxon>Actinomycetes</taxon>
        <taxon>Kitasatosporales</taxon>
        <taxon>Streptomycetaceae</taxon>
        <taxon>Kitasatospora</taxon>
    </lineage>
</organism>
<keyword evidence="14" id="KW-1185">Reference proteome</keyword>
<evidence type="ECO:0000256" key="3">
    <source>
        <dbReference type="ARBA" id="ARBA00022553"/>
    </source>
</evidence>
<evidence type="ECO:0000256" key="5">
    <source>
        <dbReference type="ARBA" id="ARBA00022741"/>
    </source>
</evidence>
<dbReference type="SUPFAM" id="SSF55874">
    <property type="entry name" value="ATPase domain of HSP90 chaperone/DNA topoisomerase II/histidine kinase"/>
    <property type="match status" value="1"/>
</dbReference>
<evidence type="ECO:0000256" key="1">
    <source>
        <dbReference type="ARBA" id="ARBA00000085"/>
    </source>
</evidence>
<protein>
    <recommendedName>
        <fullName evidence="2">histidine kinase</fullName>
        <ecNumber evidence="2">2.7.13.3</ecNumber>
    </recommendedName>
</protein>